<keyword evidence="1" id="KW-0812">Transmembrane</keyword>
<feature type="transmembrane region" description="Helical" evidence="1">
    <location>
        <begin position="20"/>
        <end position="41"/>
    </location>
</feature>
<dbReference type="EMBL" id="FNON01000003">
    <property type="protein sequence ID" value="SDX64833.1"/>
    <property type="molecule type" value="Genomic_DNA"/>
</dbReference>
<gene>
    <name evidence="2" type="ORF">SAMN05421504_103361</name>
</gene>
<feature type="transmembrane region" description="Helical" evidence="1">
    <location>
        <begin position="116"/>
        <end position="138"/>
    </location>
</feature>
<organism evidence="2 3">
    <name type="scientific">Amycolatopsis xylanica</name>
    <dbReference type="NCBI Taxonomy" id="589385"/>
    <lineage>
        <taxon>Bacteria</taxon>
        <taxon>Bacillati</taxon>
        <taxon>Actinomycetota</taxon>
        <taxon>Actinomycetes</taxon>
        <taxon>Pseudonocardiales</taxon>
        <taxon>Pseudonocardiaceae</taxon>
        <taxon>Amycolatopsis</taxon>
    </lineage>
</organism>
<keyword evidence="1" id="KW-0472">Membrane</keyword>
<name>A0A1H3DEF7_9PSEU</name>
<feature type="transmembrane region" description="Helical" evidence="1">
    <location>
        <begin position="47"/>
        <end position="67"/>
    </location>
</feature>
<keyword evidence="3" id="KW-1185">Reference proteome</keyword>
<dbReference type="AlphaFoldDB" id="A0A1H3DEF7"/>
<reference evidence="2 3" key="1">
    <citation type="submission" date="2016-10" db="EMBL/GenBank/DDBJ databases">
        <authorList>
            <person name="de Groot N.N."/>
        </authorList>
    </citation>
    <scope>NUCLEOTIDE SEQUENCE [LARGE SCALE GENOMIC DNA]</scope>
    <source>
        <strain evidence="2 3">CPCC 202699</strain>
    </source>
</reference>
<feature type="transmembrane region" description="Helical" evidence="1">
    <location>
        <begin position="145"/>
        <end position="164"/>
    </location>
</feature>
<protein>
    <recommendedName>
        <fullName evidence="4">ABC transporter</fullName>
    </recommendedName>
</protein>
<feature type="transmembrane region" description="Helical" evidence="1">
    <location>
        <begin position="184"/>
        <end position="202"/>
    </location>
</feature>
<dbReference type="STRING" id="589385.SAMN05421504_103361"/>
<feature type="transmembrane region" description="Helical" evidence="1">
    <location>
        <begin position="87"/>
        <end position="110"/>
    </location>
</feature>
<evidence type="ECO:0008006" key="4">
    <source>
        <dbReference type="Google" id="ProtNLM"/>
    </source>
</evidence>
<keyword evidence="1" id="KW-1133">Transmembrane helix</keyword>
<dbReference type="Proteomes" id="UP000199515">
    <property type="component" value="Unassembled WGS sequence"/>
</dbReference>
<evidence type="ECO:0000313" key="2">
    <source>
        <dbReference type="EMBL" id="SDX64833.1"/>
    </source>
</evidence>
<proteinExistence type="predicted"/>
<accession>A0A1H3DEF7</accession>
<sequence length="209" mass="21385">MPVTTLARVSGCLVKPIGRAIDWTPFAVAVPAVLGLAFAAGGEPVSLAATVRLGALLPGTAAGFAVVDPLSVVTPVPRWVRQWLRTLLAFAAAAAAWCAVFGVFAVRAAPGTVTGFGGYALEAAVCVSAGLACTAVVAVRRADRVSGAVGAAVLLALAASTLFYEGRVWPLPEEPEWAAVHHAWLLVLPVPLMVLTLANGWAERVMGPA</sequence>
<evidence type="ECO:0000313" key="3">
    <source>
        <dbReference type="Proteomes" id="UP000199515"/>
    </source>
</evidence>
<evidence type="ECO:0000256" key="1">
    <source>
        <dbReference type="SAM" id="Phobius"/>
    </source>
</evidence>